<dbReference type="Proteomes" id="UP000252118">
    <property type="component" value="Unassembled WGS sequence"/>
</dbReference>
<dbReference type="NCBIfam" id="TIGR01241">
    <property type="entry name" value="FtsH_fam"/>
    <property type="match status" value="1"/>
</dbReference>
<dbReference type="InterPro" id="IPR027417">
    <property type="entry name" value="P-loop_NTPase"/>
</dbReference>
<dbReference type="FunFam" id="3.40.50.300:FF:000001">
    <property type="entry name" value="ATP-dependent zinc metalloprotease FtsH"/>
    <property type="match status" value="1"/>
</dbReference>
<reference evidence="18 19" key="1">
    <citation type="submission" date="2018-06" db="EMBL/GenBank/DDBJ databases">
        <title>Freshwater and sediment microbial communities from various areas in North America, analyzing microbe dynamics in response to fracking.</title>
        <authorList>
            <person name="Lamendella R."/>
        </authorList>
    </citation>
    <scope>NUCLEOTIDE SEQUENCE [LARGE SCALE GENOMIC DNA]</scope>
    <source>
        <strain evidence="18 19">97B</strain>
    </source>
</reference>
<sequence>MNRIFRNTIFYLLVFLVIIGVVSYFSNNNEPTKNIEYSTFINNLEDGDVSSFSIQPGRGVYEVKGQMEGAKEGEYFLTYVLTTDGKLMEKINAAASEQGIDVEVLQAKETSGWVSFFTTIIPFVIIFILFFFLLNQAQGGGSRVMNFGKSKAKLYSEEKKKVRFKDVAGADEEKQELVEVVEFLKDPRKFSEVGARIPKGVLLVGPPGTGKTLLARAVAGEAGVPFFSISGSDFVEMFVGVGASRVRDLFENAKKNAPCIIFIDEIDAVGRQRGAGLGGGHDEREQTLNQLLVEMDGFGANEGIIIVAATNRPDILDPALLRPGRFDRQITVDRPDLRGREAVLKVHSHNKPLDDSVDLKAIAMRTPGFSGADLENLLNEAALVAAREDKKKIDMRDIDEATDRVIAGPAKKSKVISEKERKIVAFHEAGHTVIGLVLDEADMVHKVTIVPRGQAGGYAVMLPKEDRYFMTKPELLDKITGLLGGRVAEEIIFGDVSTGAHNDFQRATGIARKMVTEYGMSEKLGPLQFGQSQGGQVFLGRDINSEQNYSDAIAYEIDLEMQRLIKESYERAKRILTENRDKLELIAKTLLDIETLDAAQIKHLMDHGKLPERTYESDQENSDVKVNIQKKNEETVIEEDTASKEDDSKSDRT</sequence>
<dbReference type="Pfam" id="PF06480">
    <property type="entry name" value="FtsH_ext"/>
    <property type="match status" value="1"/>
</dbReference>
<dbReference type="GO" id="GO:0016887">
    <property type="term" value="F:ATP hydrolysis activity"/>
    <property type="evidence" value="ECO:0007669"/>
    <property type="project" value="UniProtKB-UniRule"/>
</dbReference>
<comment type="function">
    <text evidence="14">Acts as a processive, ATP-dependent zinc metallopeptidase for both cytoplasmic and membrane proteins. Plays a role in the quality control of integral membrane proteins.</text>
</comment>
<evidence type="ECO:0000256" key="8">
    <source>
        <dbReference type="ARBA" id="ARBA00022833"/>
    </source>
</evidence>
<comment type="subcellular location">
    <subcellularLocation>
        <location evidence="14">Cell membrane</location>
        <topology evidence="14">Multi-pass membrane protein</topology>
        <orientation evidence="14">Cytoplasmic side</orientation>
    </subcellularLocation>
    <subcellularLocation>
        <location evidence="1">Membrane</location>
    </subcellularLocation>
</comment>
<dbReference type="Gene3D" id="1.20.58.760">
    <property type="entry name" value="Peptidase M41"/>
    <property type="match status" value="1"/>
</dbReference>
<proteinExistence type="inferred from homology"/>
<dbReference type="InterPro" id="IPR000642">
    <property type="entry name" value="Peptidase_M41"/>
</dbReference>
<dbReference type="InterPro" id="IPR003960">
    <property type="entry name" value="ATPase_AAA_CS"/>
</dbReference>
<evidence type="ECO:0000256" key="2">
    <source>
        <dbReference type="ARBA" id="ARBA00010044"/>
    </source>
</evidence>
<dbReference type="GO" id="GO:0004222">
    <property type="term" value="F:metalloendopeptidase activity"/>
    <property type="evidence" value="ECO:0007669"/>
    <property type="project" value="InterPro"/>
</dbReference>
<dbReference type="Gene3D" id="3.40.50.300">
    <property type="entry name" value="P-loop containing nucleotide triphosphate hydrolases"/>
    <property type="match status" value="1"/>
</dbReference>
<dbReference type="Pfam" id="PF01434">
    <property type="entry name" value="Peptidase_M41"/>
    <property type="match status" value="1"/>
</dbReference>
<keyword evidence="11 14" id="KW-0482">Metalloprotease</keyword>
<dbReference type="Gene3D" id="3.30.720.210">
    <property type="match status" value="1"/>
</dbReference>
<feature type="binding site" evidence="14">
    <location>
        <position position="503"/>
    </location>
    <ligand>
        <name>Zn(2+)</name>
        <dbReference type="ChEBI" id="CHEBI:29105"/>
        <note>catalytic</note>
    </ligand>
</feature>
<keyword evidence="7 14" id="KW-0378">Hydrolase</keyword>
<evidence type="ECO:0000256" key="12">
    <source>
        <dbReference type="ARBA" id="ARBA00023136"/>
    </source>
</evidence>
<evidence type="ECO:0000256" key="11">
    <source>
        <dbReference type="ARBA" id="ARBA00023049"/>
    </source>
</evidence>
<feature type="domain" description="AAA+ ATPase" evidence="17">
    <location>
        <begin position="197"/>
        <end position="336"/>
    </location>
</feature>
<accession>A0A366EF28</accession>
<comment type="similarity">
    <text evidence="2 14">In the C-terminal section; belongs to the peptidase M41 family.</text>
</comment>
<dbReference type="InterPro" id="IPR037219">
    <property type="entry name" value="Peptidase_M41-like"/>
</dbReference>
<name>A0A366EF28_9BACI</name>
<dbReference type="CDD" id="cd19501">
    <property type="entry name" value="RecA-like_FtsH"/>
    <property type="match status" value="1"/>
</dbReference>
<dbReference type="HAMAP" id="MF_01458">
    <property type="entry name" value="FtsH"/>
    <property type="match status" value="1"/>
</dbReference>
<evidence type="ECO:0000259" key="17">
    <source>
        <dbReference type="SMART" id="SM00382"/>
    </source>
</evidence>
<comment type="cofactor">
    <cofactor evidence="14">
        <name>Zn(2+)</name>
        <dbReference type="ChEBI" id="CHEBI:29105"/>
    </cofactor>
    <text evidence="14">Binds 1 zinc ion per subunit.</text>
</comment>
<dbReference type="Pfam" id="PF00004">
    <property type="entry name" value="AAA"/>
    <property type="match status" value="1"/>
</dbReference>
<dbReference type="GO" id="GO:0005886">
    <property type="term" value="C:plasma membrane"/>
    <property type="evidence" value="ECO:0007669"/>
    <property type="project" value="UniProtKB-SubCell"/>
</dbReference>
<feature type="compositionally biased region" description="Basic and acidic residues" evidence="16">
    <location>
        <begin position="641"/>
        <end position="653"/>
    </location>
</feature>
<dbReference type="OrthoDB" id="9809379at2"/>
<dbReference type="InterPro" id="IPR003959">
    <property type="entry name" value="ATPase_AAA_core"/>
</dbReference>
<evidence type="ECO:0000256" key="10">
    <source>
        <dbReference type="ARBA" id="ARBA00022989"/>
    </source>
</evidence>
<evidence type="ECO:0000313" key="19">
    <source>
        <dbReference type="Proteomes" id="UP000252118"/>
    </source>
</evidence>
<evidence type="ECO:0000256" key="15">
    <source>
        <dbReference type="RuleBase" id="RU003651"/>
    </source>
</evidence>
<feature type="region of interest" description="Disordered" evidence="16">
    <location>
        <begin position="611"/>
        <end position="653"/>
    </location>
</feature>
<gene>
    <name evidence="14" type="primary">ftsH</name>
    <name evidence="18" type="ORF">DET59_12247</name>
</gene>
<dbReference type="InterPro" id="IPR003593">
    <property type="entry name" value="AAA+_ATPase"/>
</dbReference>
<feature type="binding site" evidence="14">
    <location>
        <position position="427"/>
    </location>
    <ligand>
        <name>Zn(2+)</name>
        <dbReference type="ChEBI" id="CHEBI:29105"/>
        <note>catalytic</note>
    </ligand>
</feature>
<dbReference type="FunFam" id="1.10.8.60:FF:000001">
    <property type="entry name" value="ATP-dependent zinc metalloprotease FtsH"/>
    <property type="match status" value="1"/>
</dbReference>
<dbReference type="GO" id="GO:0008270">
    <property type="term" value="F:zinc ion binding"/>
    <property type="evidence" value="ECO:0007669"/>
    <property type="project" value="UniProtKB-UniRule"/>
</dbReference>
<evidence type="ECO:0000256" key="14">
    <source>
        <dbReference type="HAMAP-Rule" id="MF_01458"/>
    </source>
</evidence>
<comment type="similarity">
    <text evidence="15">Belongs to the AAA ATPase family.</text>
</comment>
<dbReference type="PROSITE" id="PS00674">
    <property type="entry name" value="AAA"/>
    <property type="match status" value="1"/>
</dbReference>
<evidence type="ECO:0000256" key="5">
    <source>
        <dbReference type="ARBA" id="ARBA00022723"/>
    </source>
</evidence>
<dbReference type="SUPFAM" id="SSF140990">
    <property type="entry name" value="FtsH protease domain-like"/>
    <property type="match status" value="1"/>
</dbReference>
<comment type="similarity">
    <text evidence="13 14">In the central section; belongs to the AAA ATPase family.</text>
</comment>
<dbReference type="PANTHER" id="PTHR23076">
    <property type="entry name" value="METALLOPROTEASE M41 FTSH"/>
    <property type="match status" value="1"/>
</dbReference>
<dbReference type="InterPro" id="IPR041569">
    <property type="entry name" value="AAA_lid_3"/>
</dbReference>
<dbReference type="RefSeq" id="WP_113971054.1">
    <property type="nucleotide sequence ID" value="NZ_QNRJ01000022.1"/>
</dbReference>
<evidence type="ECO:0000256" key="3">
    <source>
        <dbReference type="ARBA" id="ARBA00022670"/>
    </source>
</evidence>
<dbReference type="Gene3D" id="1.10.8.60">
    <property type="match status" value="1"/>
</dbReference>
<dbReference type="InterPro" id="IPR005936">
    <property type="entry name" value="FtsH"/>
</dbReference>
<evidence type="ECO:0000256" key="6">
    <source>
        <dbReference type="ARBA" id="ARBA00022741"/>
    </source>
</evidence>
<keyword evidence="4 14" id="KW-0812">Transmembrane</keyword>
<evidence type="ECO:0000256" key="1">
    <source>
        <dbReference type="ARBA" id="ARBA00004370"/>
    </source>
</evidence>
<dbReference type="EMBL" id="QNRJ01000022">
    <property type="protein sequence ID" value="RBP01021.1"/>
    <property type="molecule type" value="Genomic_DNA"/>
</dbReference>
<keyword evidence="8 14" id="KW-0862">Zinc</keyword>
<feature type="active site" evidence="14">
    <location>
        <position position="428"/>
    </location>
</feature>
<feature type="transmembrane region" description="Helical" evidence="14">
    <location>
        <begin position="113"/>
        <end position="134"/>
    </location>
</feature>
<organism evidence="18 19">
    <name type="scientific">Rossellomorea aquimaris</name>
    <dbReference type="NCBI Taxonomy" id="189382"/>
    <lineage>
        <taxon>Bacteria</taxon>
        <taxon>Bacillati</taxon>
        <taxon>Bacillota</taxon>
        <taxon>Bacilli</taxon>
        <taxon>Bacillales</taxon>
        <taxon>Bacillaceae</taxon>
        <taxon>Rossellomorea</taxon>
    </lineage>
</organism>
<keyword evidence="5 14" id="KW-0479">Metal-binding</keyword>
<dbReference type="SUPFAM" id="SSF52540">
    <property type="entry name" value="P-loop containing nucleoside triphosphate hydrolases"/>
    <property type="match status" value="1"/>
</dbReference>
<dbReference type="InterPro" id="IPR011546">
    <property type="entry name" value="Pept_M41_FtsH_extracell"/>
</dbReference>
<dbReference type="PANTHER" id="PTHR23076:SF113">
    <property type="entry name" value="ATP-DEPENDENT ZINC METALLOPROTEASE FTSH 1, CHLOROPLASTIC-RELATED"/>
    <property type="match status" value="1"/>
</dbReference>
<comment type="caution">
    <text evidence="18">The sequence shown here is derived from an EMBL/GenBank/DDBJ whole genome shotgun (WGS) entry which is preliminary data.</text>
</comment>
<dbReference type="GO" id="GO:0004176">
    <property type="term" value="F:ATP-dependent peptidase activity"/>
    <property type="evidence" value="ECO:0007669"/>
    <property type="project" value="InterPro"/>
</dbReference>
<dbReference type="FunFam" id="1.20.58.760:FF:000001">
    <property type="entry name" value="ATP-dependent zinc metalloprotease FtsH"/>
    <property type="match status" value="1"/>
</dbReference>
<keyword evidence="10 14" id="KW-1133">Transmembrane helix</keyword>
<keyword evidence="6 14" id="KW-0547">Nucleotide-binding</keyword>
<keyword evidence="3 14" id="KW-0645">Protease</keyword>
<dbReference type="EC" id="3.4.24.-" evidence="14"/>
<keyword evidence="14" id="KW-1003">Cell membrane</keyword>
<protein>
    <recommendedName>
        <fullName evidence="14">ATP-dependent zinc metalloprotease FtsH</fullName>
        <ecNumber evidence="14">3.4.24.-</ecNumber>
    </recommendedName>
</protein>
<keyword evidence="12 14" id="KW-0472">Membrane</keyword>
<evidence type="ECO:0000256" key="4">
    <source>
        <dbReference type="ARBA" id="ARBA00022692"/>
    </source>
</evidence>
<keyword evidence="9 14" id="KW-0067">ATP-binding</keyword>
<evidence type="ECO:0000256" key="16">
    <source>
        <dbReference type="SAM" id="MobiDB-lite"/>
    </source>
</evidence>
<evidence type="ECO:0000256" key="9">
    <source>
        <dbReference type="ARBA" id="ARBA00022840"/>
    </source>
</evidence>
<dbReference type="AlphaFoldDB" id="A0A366EF28"/>
<feature type="binding site" evidence="14">
    <location>
        <position position="431"/>
    </location>
    <ligand>
        <name>Zn(2+)</name>
        <dbReference type="ChEBI" id="CHEBI:29105"/>
        <note>catalytic</note>
    </ligand>
</feature>
<evidence type="ECO:0000313" key="18">
    <source>
        <dbReference type="EMBL" id="RBP01021.1"/>
    </source>
</evidence>
<feature type="transmembrane region" description="Helical" evidence="14">
    <location>
        <begin position="9"/>
        <end position="26"/>
    </location>
</feature>
<evidence type="ECO:0000256" key="13">
    <source>
        <dbReference type="ARBA" id="ARBA00061570"/>
    </source>
</evidence>
<dbReference type="SMART" id="SM00382">
    <property type="entry name" value="AAA"/>
    <property type="match status" value="1"/>
</dbReference>
<dbReference type="GO" id="GO:0005524">
    <property type="term" value="F:ATP binding"/>
    <property type="evidence" value="ECO:0007669"/>
    <property type="project" value="UniProtKB-UniRule"/>
</dbReference>
<comment type="subunit">
    <text evidence="14">Homohexamer.</text>
</comment>
<dbReference type="GO" id="GO:0030163">
    <property type="term" value="P:protein catabolic process"/>
    <property type="evidence" value="ECO:0007669"/>
    <property type="project" value="UniProtKB-UniRule"/>
</dbReference>
<dbReference type="GO" id="GO:0006508">
    <property type="term" value="P:proteolysis"/>
    <property type="evidence" value="ECO:0007669"/>
    <property type="project" value="UniProtKB-KW"/>
</dbReference>
<dbReference type="Pfam" id="PF17862">
    <property type="entry name" value="AAA_lid_3"/>
    <property type="match status" value="1"/>
</dbReference>
<evidence type="ECO:0000256" key="7">
    <source>
        <dbReference type="ARBA" id="ARBA00022801"/>
    </source>
</evidence>
<feature type="binding site" evidence="14">
    <location>
        <begin position="205"/>
        <end position="212"/>
    </location>
    <ligand>
        <name>ATP</name>
        <dbReference type="ChEBI" id="CHEBI:30616"/>
    </ligand>
</feature>